<dbReference type="NCBIfam" id="TIGR04090">
    <property type="entry name" value="exp_by_SipW_IV"/>
    <property type="match status" value="1"/>
</dbReference>
<dbReference type="RefSeq" id="WP_073104064.1">
    <property type="nucleotide sequence ID" value="NZ_FQZY01000006.1"/>
</dbReference>
<proteinExistence type="predicted"/>
<dbReference type="STRING" id="1121950.SAMN02745243_00282"/>
<evidence type="ECO:0000313" key="1">
    <source>
        <dbReference type="EMBL" id="SHJ31028.1"/>
    </source>
</evidence>
<dbReference type="OrthoDB" id="2061269at2"/>
<reference evidence="1 2" key="1">
    <citation type="submission" date="2016-11" db="EMBL/GenBank/DDBJ databases">
        <authorList>
            <person name="Jaros S."/>
            <person name="Januszkiewicz K."/>
            <person name="Wedrychowicz H."/>
        </authorList>
    </citation>
    <scope>NUCLEOTIDE SEQUENCE [LARGE SCALE GENOMIC DNA]</scope>
    <source>
        <strain evidence="1 2">DSM 15480</strain>
    </source>
</reference>
<dbReference type="InterPro" id="IPR023833">
    <property type="entry name" value="Signal_pept_SipW-depend-type"/>
</dbReference>
<dbReference type="Proteomes" id="UP000184301">
    <property type="component" value="Unassembled WGS sequence"/>
</dbReference>
<evidence type="ECO:0000313" key="2">
    <source>
        <dbReference type="Proteomes" id="UP000184301"/>
    </source>
</evidence>
<accession>A0A1M6I9I9</accession>
<protein>
    <submittedName>
        <fullName evidence="1">Alternate signal-mediated exported protein, CPF_0494 family</fullName>
    </submittedName>
</protein>
<dbReference type="NCBIfam" id="TIGR04088">
    <property type="entry name" value="cognate_SipW"/>
    <property type="match status" value="1"/>
</dbReference>
<sequence>MKNTVWKNKKNLFLVAFLCLFLIGGVFAYWTQELQVRNEFKTARYDTKVVEDFTPPSNWLPGQEINKDVSIQNKGTIPVFVRGTIHQKWMRRENSYDGDGNPIAPLKGENIPLSFDAGDGSSYASLVTWGKDVAVLSSGRRSDIDLGLPSVDTIMEAKGKWLLVTDQIDGEGNLYFYYIGNVQPGTDTPHLVDAVTMHPAIEPEIKGEKVWYDSSDHKVTQEIKSTTTGYENARYTMTVNADTVQATASAVKAVFGNADNAKGIVEYLAEYESMK</sequence>
<organism evidence="1 2">
    <name type="scientific">Hespellia stercorisuis DSM 15480</name>
    <dbReference type="NCBI Taxonomy" id="1121950"/>
    <lineage>
        <taxon>Bacteria</taxon>
        <taxon>Bacillati</taxon>
        <taxon>Bacillota</taxon>
        <taxon>Clostridia</taxon>
        <taxon>Lachnospirales</taxon>
        <taxon>Lachnospiraceae</taxon>
        <taxon>Hespellia</taxon>
    </lineage>
</organism>
<gene>
    <name evidence="1" type="ORF">SAMN02745243_00282</name>
</gene>
<dbReference type="InterPro" id="IPR024008">
    <property type="entry name" value="BsaA"/>
</dbReference>
<keyword evidence="2" id="KW-1185">Reference proteome</keyword>
<dbReference type="AlphaFoldDB" id="A0A1M6I9I9"/>
<dbReference type="EMBL" id="FQZY01000006">
    <property type="protein sequence ID" value="SHJ31028.1"/>
    <property type="molecule type" value="Genomic_DNA"/>
</dbReference>
<name>A0A1M6I9I9_9FIRM</name>